<dbReference type="GO" id="GO:0046656">
    <property type="term" value="P:folic acid biosynthetic process"/>
    <property type="evidence" value="ECO:0007669"/>
    <property type="project" value="UniProtKB-KW"/>
</dbReference>
<keyword evidence="6" id="KW-0479">Metal-binding</keyword>
<sequence length="286" mass="31460">MQISVHNKTLDLSTPQVMGILNVTPDSVYAGSRKQTEQEIAERTNQIILEGGKIIDVGAFSTGPGSADVSEEEELLRMRNGLAIVRREQPDALVSIDTFRPSVARMAVEEFGADIINDISEGRGYYNNTSNENAKVDVDANENEPSDILLEVARLQVPYILMSLQADLENTVSVFLKKIKVLNSIGVKDIILDPGYGFGKDIIAGNYSLLSAQQQLKDTFNLPLLVCISRKRMVWRLLDSSADEALNGTTVLNTLALERGADILRVHDVRAAVEAVKIFTELRNNS</sequence>
<keyword evidence="5 10" id="KW-0808">Transferase</keyword>
<keyword evidence="7" id="KW-0460">Magnesium</keyword>
<evidence type="ECO:0000256" key="1">
    <source>
        <dbReference type="ARBA" id="ARBA00000012"/>
    </source>
</evidence>
<dbReference type="GO" id="GO:0046654">
    <property type="term" value="P:tetrahydrofolate biosynthetic process"/>
    <property type="evidence" value="ECO:0007669"/>
    <property type="project" value="TreeGrafter"/>
</dbReference>
<dbReference type="GO" id="GO:0046872">
    <property type="term" value="F:metal ion binding"/>
    <property type="evidence" value="ECO:0007669"/>
    <property type="project" value="UniProtKB-KW"/>
</dbReference>
<accession>A0A174I3M1</accession>
<proteinExistence type="predicted"/>
<dbReference type="EMBL" id="CZAO01000001">
    <property type="protein sequence ID" value="CUO79890.1"/>
    <property type="molecule type" value="Genomic_DNA"/>
</dbReference>
<dbReference type="InterPro" id="IPR000489">
    <property type="entry name" value="Pterin-binding_dom"/>
</dbReference>
<organism evidence="10 11">
    <name type="scientific">Bacteroides uniformis</name>
    <dbReference type="NCBI Taxonomy" id="820"/>
    <lineage>
        <taxon>Bacteria</taxon>
        <taxon>Pseudomonadati</taxon>
        <taxon>Bacteroidota</taxon>
        <taxon>Bacteroidia</taxon>
        <taxon>Bacteroidales</taxon>
        <taxon>Bacteroidaceae</taxon>
        <taxon>Bacteroides</taxon>
    </lineage>
</organism>
<evidence type="ECO:0000256" key="2">
    <source>
        <dbReference type="ARBA" id="ARBA00001946"/>
    </source>
</evidence>
<evidence type="ECO:0000256" key="6">
    <source>
        <dbReference type="ARBA" id="ARBA00022723"/>
    </source>
</evidence>
<dbReference type="InterPro" id="IPR045031">
    <property type="entry name" value="DHP_synth-like"/>
</dbReference>
<protein>
    <recommendedName>
        <fullName evidence="4">dihydropteroate synthase</fullName>
        <ecNumber evidence="4">2.5.1.15</ecNumber>
    </recommendedName>
</protein>
<dbReference type="EC" id="2.5.1.15" evidence="4"/>
<comment type="catalytic activity">
    <reaction evidence="1">
        <text>(7,8-dihydropterin-6-yl)methyl diphosphate + 4-aminobenzoate = 7,8-dihydropteroate + diphosphate</text>
        <dbReference type="Rhea" id="RHEA:19949"/>
        <dbReference type="ChEBI" id="CHEBI:17836"/>
        <dbReference type="ChEBI" id="CHEBI:17839"/>
        <dbReference type="ChEBI" id="CHEBI:33019"/>
        <dbReference type="ChEBI" id="CHEBI:72950"/>
        <dbReference type="EC" id="2.5.1.15"/>
    </reaction>
</comment>
<dbReference type="AlphaFoldDB" id="A0A174I3M1"/>
<dbReference type="PANTHER" id="PTHR20941:SF1">
    <property type="entry name" value="FOLIC ACID SYNTHESIS PROTEIN FOL1"/>
    <property type="match status" value="1"/>
</dbReference>
<evidence type="ECO:0000256" key="5">
    <source>
        <dbReference type="ARBA" id="ARBA00022679"/>
    </source>
</evidence>
<reference evidence="10 11" key="1">
    <citation type="submission" date="2015-09" db="EMBL/GenBank/DDBJ databases">
        <authorList>
            <consortium name="Pathogen Informatics"/>
        </authorList>
    </citation>
    <scope>NUCLEOTIDE SEQUENCE [LARGE SCALE GENOMIC DNA]</scope>
    <source>
        <strain evidence="10 11">2789STDY5834898</strain>
    </source>
</reference>
<evidence type="ECO:0000256" key="8">
    <source>
        <dbReference type="ARBA" id="ARBA00022909"/>
    </source>
</evidence>
<keyword evidence="8" id="KW-0289">Folate biosynthesis</keyword>
<comment type="pathway">
    <text evidence="3">Cofactor biosynthesis; tetrahydrofolate biosynthesis; 7,8-dihydrofolate from 2-amino-4-hydroxy-6-hydroxymethyl-7,8-dihydropteridine diphosphate and 4-aminobenzoate: step 1/2.</text>
</comment>
<dbReference type="NCBIfam" id="TIGR01496">
    <property type="entry name" value="DHPS"/>
    <property type="match status" value="1"/>
</dbReference>
<evidence type="ECO:0000313" key="10">
    <source>
        <dbReference type="EMBL" id="CUO79890.1"/>
    </source>
</evidence>
<dbReference type="GO" id="GO:0005829">
    <property type="term" value="C:cytosol"/>
    <property type="evidence" value="ECO:0007669"/>
    <property type="project" value="TreeGrafter"/>
</dbReference>
<name>A0A174I3M1_BACUN</name>
<dbReference type="SUPFAM" id="SSF51717">
    <property type="entry name" value="Dihydropteroate synthetase-like"/>
    <property type="match status" value="1"/>
</dbReference>
<dbReference type="GO" id="GO:0004156">
    <property type="term" value="F:dihydropteroate synthase activity"/>
    <property type="evidence" value="ECO:0007669"/>
    <property type="project" value="UniProtKB-EC"/>
</dbReference>
<dbReference type="PANTHER" id="PTHR20941">
    <property type="entry name" value="FOLATE SYNTHESIS PROTEINS"/>
    <property type="match status" value="1"/>
</dbReference>
<dbReference type="Proteomes" id="UP000095766">
    <property type="component" value="Unassembled WGS sequence"/>
</dbReference>
<feature type="domain" description="Pterin-binding" evidence="9">
    <location>
        <begin position="15"/>
        <end position="277"/>
    </location>
</feature>
<dbReference type="PROSITE" id="PS50972">
    <property type="entry name" value="PTERIN_BINDING"/>
    <property type="match status" value="1"/>
</dbReference>
<evidence type="ECO:0000313" key="11">
    <source>
        <dbReference type="Proteomes" id="UP000095766"/>
    </source>
</evidence>
<dbReference type="Pfam" id="PF00809">
    <property type="entry name" value="Pterin_bind"/>
    <property type="match status" value="1"/>
</dbReference>
<evidence type="ECO:0000256" key="7">
    <source>
        <dbReference type="ARBA" id="ARBA00022842"/>
    </source>
</evidence>
<evidence type="ECO:0000256" key="4">
    <source>
        <dbReference type="ARBA" id="ARBA00012458"/>
    </source>
</evidence>
<dbReference type="InterPro" id="IPR006390">
    <property type="entry name" value="DHP_synth_dom"/>
</dbReference>
<dbReference type="InterPro" id="IPR011005">
    <property type="entry name" value="Dihydropteroate_synth-like_sf"/>
</dbReference>
<dbReference type="Gene3D" id="3.20.20.20">
    <property type="entry name" value="Dihydropteroate synthase-like"/>
    <property type="match status" value="1"/>
</dbReference>
<evidence type="ECO:0000259" key="9">
    <source>
        <dbReference type="PROSITE" id="PS50972"/>
    </source>
</evidence>
<gene>
    <name evidence="10" type="primary">folP_1</name>
    <name evidence="10" type="ORF">ERS852510_00132</name>
</gene>
<evidence type="ECO:0000256" key="3">
    <source>
        <dbReference type="ARBA" id="ARBA00004763"/>
    </source>
</evidence>
<comment type="cofactor">
    <cofactor evidence="2">
        <name>Mg(2+)</name>
        <dbReference type="ChEBI" id="CHEBI:18420"/>
    </cofactor>
</comment>